<dbReference type="EMBL" id="LZYO01000107">
    <property type="protein sequence ID" value="ODH33975.1"/>
    <property type="molecule type" value="Genomic_DNA"/>
</dbReference>
<organism evidence="2 3">
    <name type="scientific">Paracoccidioides brasiliensis</name>
    <dbReference type="NCBI Taxonomy" id="121759"/>
    <lineage>
        <taxon>Eukaryota</taxon>
        <taxon>Fungi</taxon>
        <taxon>Dikarya</taxon>
        <taxon>Ascomycota</taxon>
        <taxon>Pezizomycotina</taxon>
        <taxon>Eurotiomycetes</taxon>
        <taxon>Eurotiomycetidae</taxon>
        <taxon>Onygenales</taxon>
        <taxon>Ajellomycetaceae</taxon>
        <taxon>Paracoccidioides</taxon>
    </lineage>
</organism>
<feature type="region of interest" description="Disordered" evidence="1">
    <location>
        <begin position="70"/>
        <end position="93"/>
    </location>
</feature>
<proteinExistence type="predicted"/>
<dbReference type="Proteomes" id="UP000242814">
    <property type="component" value="Unassembled WGS sequence"/>
</dbReference>
<name>A0A1D2JGG9_PARBR</name>
<sequence length="93" mass="10616">MLQKRRGGRYPRGGQRPCLNGQSGQAQALKDAHLLLERYIKHSRELREGPRHLNEGKRVAMIPVSWLTSQLRGGHDSPWDSYICSDGQKDHVE</sequence>
<dbReference type="AlphaFoldDB" id="A0A1D2JGG9"/>
<evidence type="ECO:0000256" key="1">
    <source>
        <dbReference type="SAM" id="MobiDB-lite"/>
    </source>
</evidence>
<evidence type="ECO:0000313" key="2">
    <source>
        <dbReference type="EMBL" id="ODH33975.1"/>
    </source>
</evidence>
<feature type="region of interest" description="Disordered" evidence="1">
    <location>
        <begin position="1"/>
        <end position="24"/>
    </location>
</feature>
<accession>A0A1D2JGG9</accession>
<reference evidence="2 3" key="1">
    <citation type="submission" date="2016-06" db="EMBL/GenBank/DDBJ databases">
        <authorList>
            <person name="Kjaerup R.B."/>
            <person name="Dalgaard T.S."/>
            <person name="Juul-Madsen H.R."/>
        </authorList>
    </citation>
    <scope>NUCLEOTIDE SEQUENCE [LARGE SCALE GENOMIC DNA]</scope>
    <source>
        <strain evidence="2 3">Pb300</strain>
    </source>
</reference>
<gene>
    <name evidence="2" type="ORF">ACO22_03198</name>
</gene>
<protein>
    <submittedName>
        <fullName evidence="2">Uncharacterized protein</fullName>
    </submittedName>
</protein>
<comment type="caution">
    <text evidence="2">The sequence shown here is derived from an EMBL/GenBank/DDBJ whole genome shotgun (WGS) entry which is preliminary data.</text>
</comment>
<evidence type="ECO:0000313" key="3">
    <source>
        <dbReference type="Proteomes" id="UP000242814"/>
    </source>
</evidence>